<dbReference type="Proteomes" id="UP000703269">
    <property type="component" value="Unassembled WGS sequence"/>
</dbReference>
<sequence length="121" mass="13720">MLALRAPSEYMGSCPARKADDPEWRHATYFSAVQLTSARREWYRDWRRTHSRPISKVMLANRRPLQQTEAALRAASLDCMPMLEVPDWMTSALRVGGALVEDPPSNNELAPPLRACGAHMR</sequence>
<dbReference type="AlphaFoldDB" id="A0A9P3GL29"/>
<keyword evidence="2" id="KW-1185">Reference proteome</keyword>
<dbReference type="EMBL" id="BPQB01000072">
    <property type="protein sequence ID" value="GJE97462.1"/>
    <property type="molecule type" value="Genomic_DNA"/>
</dbReference>
<accession>A0A9P3GL29</accession>
<gene>
    <name evidence="1" type="ORF">PsYK624_136830</name>
</gene>
<evidence type="ECO:0000313" key="1">
    <source>
        <dbReference type="EMBL" id="GJE97462.1"/>
    </source>
</evidence>
<reference evidence="1 2" key="1">
    <citation type="submission" date="2021-08" db="EMBL/GenBank/DDBJ databases">
        <title>Draft Genome Sequence of Phanerochaete sordida strain YK-624.</title>
        <authorList>
            <person name="Mori T."/>
            <person name="Dohra H."/>
            <person name="Suzuki T."/>
            <person name="Kawagishi H."/>
            <person name="Hirai H."/>
        </authorList>
    </citation>
    <scope>NUCLEOTIDE SEQUENCE [LARGE SCALE GENOMIC DNA]</scope>
    <source>
        <strain evidence="1 2">YK-624</strain>
    </source>
</reference>
<evidence type="ECO:0000313" key="2">
    <source>
        <dbReference type="Proteomes" id="UP000703269"/>
    </source>
</evidence>
<organism evidence="1 2">
    <name type="scientific">Phanerochaete sordida</name>
    <dbReference type="NCBI Taxonomy" id="48140"/>
    <lineage>
        <taxon>Eukaryota</taxon>
        <taxon>Fungi</taxon>
        <taxon>Dikarya</taxon>
        <taxon>Basidiomycota</taxon>
        <taxon>Agaricomycotina</taxon>
        <taxon>Agaricomycetes</taxon>
        <taxon>Polyporales</taxon>
        <taxon>Phanerochaetaceae</taxon>
        <taxon>Phanerochaete</taxon>
    </lineage>
</organism>
<proteinExistence type="predicted"/>
<protein>
    <submittedName>
        <fullName evidence="1">Uncharacterized protein</fullName>
    </submittedName>
</protein>
<comment type="caution">
    <text evidence="1">The sequence shown here is derived from an EMBL/GenBank/DDBJ whole genome shotgun (WGS) entry which is preliminary data.</text>
</comment>
<name>A0A9P3GL29_9APHY</name>